<evidence type="ECO:0000256" key="1">
    <source>
        <dbReference type="SAM" id="MobiDB-lite"/>
    </source>
</evidence>
<organism evidence="3 4">
    <name type="scientific">Liquidambar formosana</name>
    <name type="common">Formosan gum</name>
    <dbReference type="NCBI Taxonomy" id="63359"/>
    <lineage>
        <taxon>Eukaryota</taxon>
        <taxon>Viridiplantae</taxon>
        <taxon>Streptophyta</taxon>
        <taxon>Embryophyta</taxon>
        <taxon>Tracheophyta</taxon>
        <taxon>Spermatophyta</taxon>
        <taxon>Magnoliopsida</taxon>
        <taxon>eudicotyledons</taxon>
        <taxon>Gunneridae</taxon>
        <taxon>Pentapetalae</taxon>
        <taxon>Saxifragales</taxon>
        <taxon>Altingiaceae</taxon>
        <taxon>Liquidambar</taxon>
    </lineage>
</organism>
<comment type="caution">
    <text evidence="3">The sequence shown here is derived from an EMBL/GenBank/DDBJ whole genome shotgun (WGS) entry which is preliminary data.</text>
</comment>
<feature type="compositionally biased region" description="Basic residues" evidence="1">
    <location>
        <begin position="23"/>
        <end position="36"/>
    </location>
</feature>
<evidence type="ECO:0000259" key="2">
    <source>
        <dbReference type="PROSITE" id="PS51222"/>
    </source>
</evidence>
<accession>A0AAP0RIF3</accession>
<dbReference type="SMART" id="SM00767">
    <property type="entry name" value="DCD"/>
    <property type="match status" value="1"/>
</dbReference>
<dbReference type="InterPro" id="IPR013989">
    <property type="entry name" value="Dev_and_cell_death_domain"/>
</dbReference>
<dbReference type="PROSITE" id="PS51222">
    <property type="entry name" value="DCD"/>
    <property type="match status" value="1"/>
</dbReference>
<feature type="domain" description="DCD" evidence="2">
    <location>
        <begin position="90"/>
        <end position="217"/>
    </location>
</feature>
<dbReference type="Proteomes" id="UP001415857">
    <property type="component" value="Unassembled WGS sequence"/>
</dbReference>
<evidence type="ECO:0000313" key="3">
    <source>
        <dbReference type="EMBL" id="KAK9277663.1"/>
    </source>
</evidence>
<evidence type="ECO:0000313" key="4">
    <source>
        <dbReference type="Proteomes" id="UP001415857"/>
    </source>
</evidence>
<protein>
    <recommendedName>
        <fullName evidence="2">DCD domain-containing protein</fullName>
    </recommendedName>
</protein>
<feature type="compositionally biased region" description="Basic residues" evidence="1">
    <location>
        <begin position="1"/>
        <end position="11"/>
    </location>
</feature>
<name>A0AAP0RIF3_LIQFO</name>
<proteinExistence type="predicted"/>
<dbReference type="Pfam" id="PF10539">
    <property type="entry name" value="Dev_Cell_Death"/>
    <property type="match status" value="1"/>
</dbReference>
<dbReference type="EMBL" id="JBBPBK010000010">
    <property type="protein sequence ID" value="KAK9277663.1"/>
    <property type="molecule type" value="Genomic_DNA"/>
</dbReference>
<dbReference type="AlphaFoldDB" id="A0AAP0RIF3"/>
<feature type="region of interest" description="Disordered" evidence="1">
    <location>
        <begin position="461"/>
        <end position="485"/>
    </location>
</feature>
<dbReference type="PANTHER" id="PTHR46444:SF19">
    <property type="entry name" value="OS02G0745600 PROTEIN"/>
    <property type="match status" value="1"/>
</dbReference>
<keyword evidence="4" id="KW-1185">Reference proteome</keyword>
<feature type="compositionally biased region" description="Polar residues" evidence="1">
    <location>
        <begin position="39"/>
        <end position="54"/>
    </location>
</feature>
<gene>
    <name evidence="3" type="ORF">L1049_007210</name>
</gene>
<sequence>MAKRRGKKSKNKGTPMNNPNSNKKIRKRPSRKKKISKIAQTATSTTIPASNSGASMAPSEVIAASSALALTTTSNKASTQGTKKENGNEERISGFIFMCNGQTKPECYRYRVFGLPAGQMEVVEKIKSGTKLFLFDFDLKLLYGIYKATSDGKLGLESDAFRGKFPAQVRFKILKDCLPLPESAFKHAIRDNYHSGIKFRPELSSRQVKTLISLFHPITVPLPASVASPLSNVAPPHSIPASVMEKRFQPPARMPPPRNPYLFGAHHIPFPTALDPRSAQVAQPPLYDHYGPAAHVQPPLYDHYGPAAHVQPPLYDHYGTAANVAHVQPLVEPPLHVAQQTSLPHHTNPYYLAGAHQAYLPEKPVLSQDPYGRYGVTHEMVPRDRLVGRESGYHMSQLSRDKEIVSHSESVVDYYSRRLPTAVSSRSSLQAHSLAQSYPPPPLACAPGELPSSYQPYHAMPIHGDSSQVYPNPLQRPVPGRASLAEGNVPVSSRYSFAGAAPTYR</sequence>
<dbReference type="PANTHER" id="PTHR46444">
    <property type="entry name" value="DCD (DEVELOPMENT AND CELL DEATH) DOMAIN PROTEIN-RELATED"/>
    <property type="match status" value="1"/>
</dbReference>
<reference evidence="3 4" key="1">
    <citation type="journal article" date="2024" name="Plant J.">
        <title>Genome sequences and population genomics reveal climatic adaptation and genomic divergence between two closely related sweetgum species.</title>
        <authorList>
            <person name="Xu W.Q."/>
            <person name="Ren C.Q."/>
            <person name="Zhang X.Y."/>
            <person name="Comes H.P."/>
            <person name="Liu X.H."/>
            <person name="Li Y.G."/>
            <person name="Kettle C.J."/>
            <person name="Jalonen R."/>
            <person name="Gaisberger H."/>
            <person name="Ma Y.Z."/>
            <person name="Qiu Y.X."/>
        </authorList>
    </citation>
    <scope>NUCLEOTIDE SEQUENCE [LARGE SCALE GENOMIC DNA]</scope>
    <source>
        <strain evidence="3">Hangzhou</strain>
    </source>
</reference>
<feature type="region of interest" description="Disordered" evidence="1">
    <location>
        <begin position="1"/>
        <end position="54"/>
    </location>
</feature>